<organism evidence="1 2">
    <name type="scientific">Mycobacterium paragordonae</name>
    <dbReference type="NCBI Taxonomy" id="1389713"/>
    <lineage>
        <taxon>Bacteria</taxon>
        <taxon>Bacillati</taxon>
        <taxon>Actinomycetota</taxon>
        <taxon>Actinomycetes</taxon>
        <taxon>Mycobacteriales</taxon>
        <taxon>Mycobacteriaceae</taxon>
        <taxon>Mycobacterium</taxon>
    </lineage>
</organism>
<protein>
    <submittedName>
        <fullName evidence="1">Uncharacterized protein</fullName>
    </submittedName>
</protein>
<dbReference type="InterPro" id="IPR016792">
    <property type="entry name" value="UCP021573"/>
</dbReference>
<dbReference type="PIRSF" id="PIRSF021573">
    <property type="entry name" value="UCP021573"/>
    <property type="match status" value="1"/>
</dbReference>
<comment type="caution">
    <text evidence="1">The sequence shown here is derived from an EMBL/GenBank/DDBJ whole genome shotgun (WGS) entry which is preliminary data.</text>
</comment>
<dbReference type="EMBL" id="BLKX01000001">
    <property type="protein sequence ID" value="GFG79758.1"/>
    <property type="molecule type" value="Genomic_DNA"/>
</dbReference>
<reference evidence="1 2" key="1">
    <citation type="journal article" date="2019" name="Emerg. Microbes Infect.">
        <title>Comprehensive subspecies identification of 175 nontuberculous mycobacteria species based on 7547 genomic profiles.</title>
        <authorList>
            <person name="Matsumoto Y."/>
            <person name="Kinjo T."/>
            <person name="Motooka D."/>
            <person name="Nabeya D."/>
            <person name="Jung N."/>
            <person name="Uechi K."/>
            <person name="Horii T."/>
            <person name="Iida T."/>
            <person name="Fujita J."/>
            <person name="Nakamura S."/>
        </authorList>
    </citation>
    <scope>NUCLEOTIDE SEQUENCE [LARGE SCALE GENOMIC DNA]</scope>
    <source>
        <strain evidence="1 2">JCM 18565</strain>
    </source>
</reference>
<accession>A0ABQ1C704</accession>
<evidence type="ECO:0000313" key="2">
    <source>
        <dbReference type="Proteomes" id="UP000465240"/>
    </source>
</evidence>
<evidence type="ECO:0000313" key="1">
    <source>
        <dbReference type="EMBL" id="GFG79758.1"/>
    </source>
</evidence>
<gene>
    <name evidence="1" type="ORF">MPRG_30340</name>
</gene>
<dbReference type="Proteomes" id="UP000465240">
    <property type="component" value="Unassembled WGS sequence"/>
</dbReference>
<keyword evidence="2" id="KW-1185">Reference proteome</keyword>
<sequence>MLTPLTWVIRFTLVSAPQSPSAAHQDSGDLSGKRYGEVLLVTPGEAGPQATVYNSFPLNDCPAELWSALDAHAIATEHGAATALLNGPRYWLMNSIEKTQQGPQIIKNFGGIDMILQATVLLSSMDPNPYTVNQVSRNTVFVFDAGQEIYELQDPHGRQWVMQTWSQVADPTLSRADLPKLGDRLKLPAGWSYHSRVLPETLRVDTTTTAAQVLQDDLTNSYSLIT</sequence>
<proteinExistence type="predicted"/>
<name>A0ABQ1C704_9MYCO</name>